<dbReference type="PANTHER" id="PTHR42919:SF8">
    <property type="entry name" value="N-ALPHA-ACETYLTRANSFERASE 50"/>
    <property type="match status" value="1"/>
</dbReference>
<keyword evidence="5" id="KW-1185">Reference proteome</keyword>
<feature type="domain" description="N-acetyltransferase" evidence="3">
    <location>
        <begin position="11"/>
        <end position="157"/>
    </location>
</feature>
<dbReference type="GO" id="GO:0007064">
    <property type="term" value="P:mitotic sister chromatid cohesion"/>
    <property type="evidence" value="ECO:0007669"/>
    <property type="project" value="TreeGrafter"/>
</dbReference>
<dbReference type="Pfam" id="PF00583">
    <property type="entry name" value="Acetyltransf_1"/>
    <property type="match status" value="1"/>
</dbReference>
<keyword evidence="2" id="KW-0012">Acyltransferase</keyword>
<dbReference type="PANTHER" id="PTHR42919">
    <property type="entry name" value="N-ALPHA-ACETYLTRANSFERASE"/>
    <property type="match status" value="1"/>
</dbReference>
<dbReference type="PROSITE" id="PS51186">
    <property type="entry name" value="GNAT"/>
    <property type="match status" value="1"/>
</dbReference>
<dbReference type="CDD" id="cd04301">
    <property type="entry name" value="NAT_SF"/>
    <property type="match status" value="1"/>
</dbReference>
<dbReference type="InterPro" id="IPR016181">
    <property type="entry name" value="Acyl_CoA_acyltransferase"/>
</dbReference>
<dbReference type="GO" id="GO:0016747">
    <property type="term" value="F:acyltransferase activity, transferring groups other than amino-acyl groups"/>
    <property type="evidence" value="ECO:0007669"/>
    <property type="project" value="InterPro"/>
</dbReference>
<reference evidence="4 5" key="1">
    <citation type="submission" date="2017-06" db="EMBL/GenBank/DDBJ databases">
        <authorList>
            <consortium name="Pathogen Informatics"/>
        </authorList>
    </citation>
    <scope>NUCLEOTIDE SEQUENCE [LARGE SCALE GENOMIC DNA]</scope>
    <source>
        <strain evidence="4 5">NCTC10570</strain>
    </source>
</reference>
<evidence type="ECO:0000313" key="5">
    <source>
        <dbReference type="Proteomes" id="UP000215383"/>
    </source>
</evidence>
<sequence length="157" mass="18195">MNTIIHLIKNNEIPLLTDFLYEAIFIPDNQTALPRTIIQEPTLWRYINNFGKEKDDFCLVAQVDKYIVGAIWTRCIQGFGHINDATPELAMSIYPQYRSKGIGTTLLKNFLDFLRQKNYTQISLSVQKNNYAINMYKKAGFKIVSEDQSECIMTLFL</sequence>
<keyword evidence="1 4" id="KW-0808">Transferase</keyword>
<dbReference type="Gene3D" id="3.40.630.30">
    <property type="match status" value="1"/>
</dbReference>
<dbReference type="EMBL" id="LT906446">
    <property type="protein sequence ID" value="SNU98462.1"/>
    <property type="molecule type" value="Genomic_DNA"/>
</dbReference>
<dbReference type="AlphaFoldDB" id="A0A239TLJ8"/>
<evidence type="ECO:0000259" key="3">
    <source>
        <dbReference type="PROSITE" id="PS51186"/>
    </source>
</evidence>
<organism evidence="4 5">
    <name type="scientific">Megamonas hypermegale</name>
    <dbReference type="NCBI Taxonomy" id="158847"/>
    <lineage>
        <taxon>Bacteria</taxon>
        <taxon>Bacillati</taxon>
        <taxon>Bacillota</taxon>
        <taxon>Negativicutes</taxon>
        <taxon>Selenomonadales</taxon>
        <taxon>Selenomonadaceae</taxon>
        <taxon>Megamonas</taxon>
    </lineage>
</organism>
<gene>
    <name evidence="4" type="ORF">SAMEA4364220_00934</name>
</gene>
<dbReference type="InterPro" id="IPR051556">
    <property type="entry name" value="N-term/lysine_N-AcTrnsfr"/>
</dbReference>
<evidence type="ECO:0000256" key="1">
    <source>
        <dbReference type="ARBA" id="ARBA00022679"/>
    </source>
</evidence>
<dbReference type="GO" id="GO:0031415">
    <property type="term" value="C:NatA complex"/>
    <property type="evidence" value="ECO:0007669"/>
    <property type="project" value="TreeGrafter"/>
</dbReference>
<dbReference type="eggNOG" id="COG0456">
    <property type="taxonomic scope" value="Bacteria"/>
</dbReference>
<protein>
    <submittedName>
        <fullName evidence="4">Putative acetyltransferase</fullName>
    </submittedName>
</protein>
<dbReference type="GeneID" id="78506952"/>
<dbReference type="SUPFAM" id="SSF55729">
    <property type="entry name" value="Acyl-CoA N-acyltransferases (Nat)"/>
    <property type="match status" value="1"/>
</dbReference>
<evidence type="ECO:0000256" key="2">
    <source>
        <dbReference type="ARBA" id="ARBA00023315"/>
    </source>
</evidence>
<name>A0A239TLJ8_9FIRM</name>
<dbReference type="InterPro" id="IPR000182">
    <property type="entry name" value="GNAT_dom"/>
</dbReference>
<evidence type="ECO:0000313" key="4">
    <source>
        <dbReference type="EMBL" id="SNU98462.1"/>
    </source>
</evidence>
<dbReference type="RefSeq" id="WP_027890780.1">
    <property type="nucleotide sequence ID" value="NZ_LT906446.1"/>
</dbReference>
<proteinExistence type="predicted"/>
<accession>A0A239TLJ8</accession>
<dbReference type="Proteomes" id="UP000215383">
    <property type="component" value="Chromosome 1"/>
</dbReference>